<reference evidence="2" key="2">
    <citation type="submission" date="2020-09" db="EMBL/GenBank/DDBJ databases">
        <authorList>
            <person name="Sun Q."/>
            <person name="Zhou Y."/>
        </authorList>
    </citation>
    <scope>NUCLEOTIDE SEQUENCE</scope>
    <source>
        <strain evidence="2">CGMCC 1.15966</strain>
    </source>
</reference>
<proteinExistence type="predicted"/>
<protein>
    <submittedName>
        <fullName evidence="2">Uncharacterized protein</fullName>
    </submittedName>
</protein>
<evidence type="ECO:0000256" key="1">
    <source>
        <dbReference type="SAM" id="Phobius"/>
    </source>
</evidence>
<keyword evidence="3" id="KW-1185">Reference proteome</keyword>
<keyword evidence="1" id="KW-0812">Transmembrane</keyword>
<comment type="caution">
    <text evidence="2">The sequence shown here is derived from an EMBL/GenBank/DDBJ whole genome shotgun (WGS) entry which is preliminary data.</text>
</comment>
<feature type="transmembrane region" description="Helical" evidence="1">
    <location>
        <begin position="6"/>
        <end position="24"/>
    </location>
</feature>
<dbReference type="RefSeq" id="WP_182498216.1">
    <property type="nucleotide sequence ID" value="NZ_BMKM01000008.1"/>
</dbReference>
<evidence type="ECO:0000313" key="2">
    <source>
        <dbReference type="EMBL" id="GGE28619.1"/>
    </source>
</evidence>
<organism evidence="2 3">
    <name type="scientific">Sphingobacterium cellulitidis</name>
    <dbReference type="NCBI Taxonomy" id="1768011"/>
    <lineage>
        <taxon>Bacteria</taxon>
        <taxon>Pseudomonadati</taxon>
        <taxon>Bacteroidota</taxon>
        <taxon>Sphingobacteriia</taxon>
        <taxon>Sphingobacteriales</taxon>
        <taxon>Sphingobacteriaceae</taxon>
        <taxon>Sphingobacterium</taxon>
    </lineage>
</organism>
<dbReference type="Proteomes" id="UP000614460">
    <property type="component" value="Unassembled WGS sequence"/>
</dbReference>
<evidence type="ECO:0000313" key="3">
    <source>
        <dbReference type="Proteomes" id="UP000614460"/>
    </source>
</evidence>
<keyword evidence="1" id="KW-0472">Membrane</keyword>
<accession>A0A8H9G1H5</accession>
<feature type="transmembrane region" description="Helical" evidence="1">
    <location>
        <begin position="51"/>
        <end position="70"/>
    </location>
</feature>
<reference evidence="2" key="1">
    <citation type="journal article" date="2014" name="Int. J. Syst. Evol. Microbiol.">
        <title>Complete genome sequence of Corynebacterium casei LMG S-19264T (=DSM 44701T), isolated from a smear-ripened cheese.</title>
        <authorList>
            <consortium name="US DOE Joint Genome Institute (JGI-PGF)"/>
            <person name="Walter F."/>
            <person name="Albersmeier A."/>
            <person name="Kalinowski J."/>
            <person name="Ruckert C."/>
        </authorList>
    </citation>
    <scope>NUCLEOTIDE SEQUENCE</scope>
    <source>
        <strain evidence="2">CGMCC 1.15966</strain>
    </source>
</reference>
<dbReference type="EMBL" id="BMKM01000008">
    <property type="protein sequence ID" value="GGE28619.1"/>
    <property type="molecule type" value="Genomic_DNA"/>
</dbReference>
<sequence>MTALGILIPISFFACVVLCTYFISKFRSETITKLGGPVPRLPKNPVSWRKIGIVVIGFAVGALASGMMYATSMLKNSGWDGLIIIGTITLTVGVSFIIADKKENKEDQGIDG</sequence>
<keyword evidence="1" id="KW-1133">Transmembrane helix</keyword>
<gene>
    <name evidence="2" type="ORF">GCM10011516_27910</name>
</gene>
<feature type="transmembrane region" description="Helical" evidence="1">
    <location>
        <begin position="82"/>
        <end position="99"/>
    </location>
</feature>
<dbReference type="AlphaFoldDB" id="A0A8H9G1H5"/>
<name>A0A8H9G1H5_9SPHI</name>